<dbReference type="AlphaFoldDB" id="A0A1X7GIC4"/>
<evidence type="ECO:0000313" key="3">
    <source>
        <dbReference type="EMBL" id="SMF69889.1"/>
    </source>
</evidence>
<feature type="domain" description="UmuC" evidence="2">
    <location>
        <begin position="37"/>
        <end position="158"/>
    </location>
</feature>
<evidence type="ECO:0000313" key="4">
    <source>
        <dbReference type="Proteomes" id="UP000192934"/>
    </source>
</evidence>
<dbReference type="STRING" id="941907.SAMN06295910_1783"/>
<keyword evidence="4" id="KW-1185">Reference proteome</keyword>
<dbReference type="Proteomes" id="UP000192934">
    <property type="component" value="Chromosome I"/>
</dbReference>
<accession>A0A1X7GIC4</accession>
<dbReference type="InterPro" id="IPR001126">
    <property type="entry name" value="UmuC"/>
</dbReference>
<dbReference type="PANTHER" id="PTHR35369:SF2">
    <property type="entry name" value="BLR3025 PROTEIN"/>
    <property type="match status" value="1"/>
</dbReference>
<dbReference type="EMBL" id="LT840185">
    <property type="protein sequence ID" value="SMF69889.1"/>
    <property type="molecule type" value="Genomic_DNA"/>
</dbReference>
<keyword evidence="1" id="KW-0227">DNA damage</keyword>
<dbReference type="InterPro" id="IPR043502">
    <property type="entry name" value="DNA/RNA_pol_sf"/>
</dbReference>
<evidence type="ECO:0000259" key="2">
    <source>
        <dbReference type="Pfam" id="PF00817"/>
    </source>
</evidence>
<protein>
    <submittedName>
        <fullName evidence="3">Protein ImuB</fullName>
    </submittedName>
</protein>
<dbReference type="RefSeq" id="WP_157123758.1">
    <property type="nucleotide sequence ID" value="NZ_LT840185.1"/>
</dbReference>
<dbReference type="OrthoDB" id="9788640at2"/>
<dbReference type="Pfam" id="PF00817">
    <property type="entry name" value="IMS"/>
    <property type="match status" value="1"/>
</dbReference>
<gene>
    <name evidence="3" type="ORF">SAMN06295910_1783</name>
</gene>
<dbReference type="CDD" id="cd03468">
    <property type="entry name" value="PolY_like"/>
    <property type="match status" value="1"/>
</dbReference>
<sequence length="523" mass="57692">MTNVLSGNRRYLALWLPWLSVERLKHSRESGAASPDAPVALIEKARGVLRLAAVDRAAAALGLRTGLALADARVAVPKLQVFDHDPRADALLLDRLADGCTRYTPHVAIDGSDALVLDISGCTHLFDSEAALLADVKARLGRLGLKVRAAFAYAPDAALALARFRRASVAGEARAAVMDLPVAALRLDRECETALCRAGLKTVGDAARRPLAAIAARFGEGAVQAIRRILGEEASPLIFRTVEAPLVFDRRFAEPVARTDYALERLAELAAEAMAELGERGQGGRQFEALFFRSDGLTRRLAVQTGSATRDVEAVMRLFRERIETLDDPLDPGFGYDMVRFTVPLSEPLAAGQLRLEGGETSRSQQVEALIDRLSTRLGPERVQRFRPRDGHIPEQAQRALPAVEAGFKSAEWNISPPGNPPLRPLHLFDPPQPIQVVAEVPDGPPHRFRWRKVLHEVSRFEGPERIASEWWRAKDGNPAHGAPTRDYYRVEDRNGRRFWIFRHGFYGGGEQHPGWYLHGLFA</sequence>
<dbReference type="SUPFAM" id="SSF56672">
    <property type="entry name" value="DNA/RNA polymerases"/>
    <property type="match status" value="1"/>
</dbReference>
<organism evidence="3 4">
    <name type="scientific">Allosphingosinicella indica</name>
    <dbReference type="NCBI Taxonomy" id="941907"/>
    <lineage>
        <taxon>Bacteria</taxon>
        <taxon>Pseudomonadati</taxon>
        <taxon>Pseudomonadota</taxon>
        <taxon>Alphaproteobacteria</taxon>
        <taxon>Sphingomonadales</taxon>
        <taxon>Sphingomonadaceae</taxon>
        <taxon>Allosphingosinicella</taxon>
    </lineage>
</organism>
<dbReference type="PANTHER" id="PTHR35369">
    <property type="entry name" value="BLR3025 PROTEIN-RELATED"/>
    <property type="match status" value="1"/>
</dbReference>
<reference evidence="4" key="1">
    <citation type="submission" date="2017-04" db="EMBL/GenBank/DDBJ databases">
        <authorList>
            <person name="Varghese N."/>
            <person name="Submissions S."/>
        </authorList>
    </citation>
    <scope>NUCLEOTIDE SEQUENCE [LARGE SCALE GENOMIC DNA]</scope>
    <source>
        <strain evidence="4">Dd16</strain>
    </source>
</reference>
<dbReference type="GO" id="GO:0006281">
    <property type="term" value="P:DNA repair"/>
    <property type="evidence" value="ECO:0007669"/>
    <property type="project" value="InterPro"/>
</dbReference>
<proteinExistence type="predicted"/>
<name>A0A1X7GIC4_9SPHN</name>
<evidence type="ECO:0000256" key="1">
    <source>
        <dbReference type="ARBA" id="ARBA00022763"/>
    </source>
</evidence>
<dbReference type="InterPro" id="IPR050356">
    <property type="entry name" value="SulA_CellDiv_inhibitor"/>
</dbReference>